<dbReference type="AlphaFoldDB" id="A0A834M2T5"/>
<comment type="caution">
    <text evidence="2">The sequence shown here is derived from an EMBL/GenBank/DDBJ whole genome shotgun (WGS) entry which is preliminary data.</text>
</comment>
<dbReference type="CDD" id="cd00096">
    <property type="entry name" value="Ig"/>
    <property type="match status" value="1"/>
</dbReference>
<keyword evidence="3" id="KW-1185">Reference proteome</keyword>
<feature type="domain" description="Immunoglobulin I-set" evidence="1">
    <location>
        <begin position="51"/>
        <end position="128"/>
    </location>
</feature>
<dbReference type="InterPro" id="IPR013783">
    <property type="entry name" value="Ig-like_fold"/>
</dbReference>
<dbReference type="Proteomes" id="UP000625711">
    <property type="component" value="Unassembled WGS sequence"/>
</dbReference>
<proteinExistence type="predicted"/>
<dbReference type="OrthoDB" id="10006996at2759"/>
<evidence type="ECO:0000313" key="2">
    <source>
        <dbReference type="EMBL" id="KAF7265531.1"/>
    </source>
</evidence>
<dbReference type="EMBL" id="JAACXV010014609">
    <property type="protein sequence ID" value="KAF7265531.1"/>
    <property type="molecule type" value="Genomic_DNA"/>
</dbReference>
<organism evidence="2 3">
    <name type="scientific">Rhynchophorus ferrugineus</name>
    <name type="common">Red palm weevil</name>
    <name type="synonym">Curculio ferrugineus</name>
    <dbReference type="NCBI Taxonomy" id="354439"/>
    <lineage>
        <taxon>Eukaryota</taxon>
        <taxon>Metazoa</taxon>
        <taxon>Ecdysozoa</taxon>
        <taxon>Arthropoda</taxon>
        <taxon>Hexapoda</taxon>
        <taxon>Insecta</taxon>
        <taxon>Pterygota</taxon>
        <taxon>Neoptera</taxon>
        <taxon>Endopterygota</taxon>
        <taxon>Coleoptera</taxon>
        <taxon>Polyphaga</taxon>
        <taxon>Cucujiformia</taxon>
        <taxon>Curculionidae</taxon>
        <taxon>Dryophthorinae</taxon>
        <taxon>Rhynchophorus</taxon>
    </lineage>
</organism>
<protein>
    <recommendedName>
        <fullName evidence="1">Immunoglobulin I-set domain-containing protein</fullName>
    </recommendedName>
</protein>
<sequence length="133" mass="14975">MEILMEISEARLAGEFWGECRGEFRANFGGFKPRESESYNAKTFGRVRFYHVDRKPPPKVVWFINDQPVQNTSRIGVSAASTPTSSTLRTVRSELRITNLSRKDVHSELTCQAANNNKTGPLAATLHVDMNCK</sequence>
<name>A0A834M2T5_RHYFE</name>
<reference evidence="2" key="1">
    <citation type="submission" date="2020-08" db="EMBL/GenBank/DDBJ databases">
        <title>Genome sequencing and assembly of the red palm weevil Rhynchophorus ferrugineus.</title>
        <authorList>
            <person name="Dias G.B."/>
            <person name="Bergman C.M."/>
            <person name="Manee M."/>
        </authorList>
    </citation>
    <scope>NUCLEOTIDE SEQUENCE</scope>
    <source>
        <strain evidence="2">AA-2017</strain>
        <tissue evidence="2">Whole larva</tissue>
    </source>
</reference>
<dbReference type="Gene3D" id="2.60.40.10">
    <property type="entry name" value="Immunoglobulins"/>
    <property type="match status" value="1"/>
</dbReference>
<dbReference type="PANTHER" id="PTHR23278">
    <property type="entry name" value="SIDESTEP PROTEIN"/>
    <property type="match status" value="1"/>
</dbReference>
<dbReference type="InterPro" id="IPR036179">
    <property type="entry name" value="Ig-like_dom_sf"/>
</dbReference>
<gene>
    <name evidence="2" type="ORF">GWI33_021066</name>
</gene>
<dbReference type="InterPro" id="IPR013098">
    <property type="entry name" value="Ig_I-set"/>
</dbReference>
<dbReference type="Pfam" id="PF07679">
    <property type="entry name" value="I-set"/>
    <property type="match status" value="1"/>
</dbReference>
<evidence type="ECO:0000313" key="3">
    <source>
        <dbReference type="Proteomes" id="UP000625711"/>
    </source>
</evidence>
<accession>A0A834M2T5</accession>
<dbReference type="SUPFAM" id="SSF48726">
    <property type="entry name" value="Immunoglobulin"/>
    <property type="match status" value="1"/>
</dbReference>
<dbReference type="PANTHER" id="PTHR23278:SF25">
    <property type="entry name" value="GH14967P"/>
    <property type="match status" value="1"/>
</dbReference>
<evidence type="ECO:0000259" key="1">
    <source>
        <dbReference type="Pfam" id="PF07679"/>
    </source>
</evidence>